<dbReference type="PANTHER" id="PTHR46888">
    <property type="entry name" value="ZINC KNUCKLE DOMAINCONTAINING PROTEIN-RELATED"/>
    <property type="match status" value="1"/>
</dbReference>
<comment type="caution">
    <text evidence="3">The sequence shown here is derived from an EMBL/GenBank/DDBJ whole genome shotgun (WGS) entry which is preliminary data.</text>
</comment>
<dbReference type="VEuPathDB" id="VectorBase:HLOH_052691"/>
<organism evidence="3 4">
    <name type="scientific">Haemaphysalis longicornis</name>
    <name type="common">Bush tick</name>
    <dbReference type="NCBI Taxonomy" id="44386"/>
    <lineage>
        <taxon>Eukaryota</taxon>
        <taxon>Metazoa</taxon>
        <taxon>Ecdysozoa</taxon>
        <taxon>Arthropoda</taxon>
        <taxon>Chelicerata</taxon>
        <taxon>Arachnida</taxon>
        <taxon>Acari</taxon>
        <taxon>Parasitiformes</taxon>
        <taxon>Ixodida</taxon>
        <taxon>Ixodoidea</taxon>
        <taxon>Ixodidae</taxon>
        <taxon>Haemaphysalinae</taxon>
        <taxon>Haemaphysalis</taxon>
    </lineage>
</organism>
<evidence type="ECO:0000313" key="4">
    <source>
        <dbReference type="Proteomes" id="UP000821853"/>
    </source>
</evidence>
<evidence type="ECO:0000313" key="3">
    <source>
        <dbReference type="EMBL" id="KAH9379714.1"/>
    </source>
</evidence>
<keyword evidence="1" id="KW-0175">Coiled coil</keyword>
<feature type="coiled-coil region" evidence="1">
    <location>
        <begin position="35"/>
        <end position="62"/>
    </location>
</feature>
<protein>
    <submittedName>
        <fullName evidence="3">Uncharacterized protein</fullName>
    </submittedName>
</protein>
<accession>A0A9J6GW20</accession>
<dbReference type="AlphaFoldDB" id="A0A9J6GW20"/>
<dbReference type="PANTHER" id="PTHR46888:SF1">
    <property type="entry name" value="RIBONUCLEASE H"/>
    <property type="match status" value="1"/>
</dbReference>
<feature type="region of interest" description="Disordered" evidence="2">
    <location>
        <begin position="225"/>
        <end position="255"/>
    </location>
</feature>
<proteinExistence type="predicted"/>
<reference evidence="3 4" key="1">
    <citation type="journal article" date="2020" name="Cell">
        <title>Large-Scale Comparative Analyses of Tick Genomes Elucidate Their Genetic Diversity and Vector Capacities.</title>
        <authorList>
            <consortium name="Tick Genome and Microbiome Consortium (TIGMIC)"/>
            <person name="Jia N."/>
            <person name="Wang J."/>
            <person name="Shi W."/>
            <person name="Du L."/>
            <person name="Sun Y."/>
            <person name="Zhan W."/>
            <person name="Jiang J.F."/>
            <person name="Wang Q."/>
            <person name="Zhang B."/>
            <person name="Ji P."/>
            <person name="Bell-Sakyi L."/>
            <person name="Cui X.M."/>
            <person name="Yuan T.T."/>
            <person name="Jiang B.G."/>
            <person name="Yang W.F."/>
            <person name="Lam T.T."/>
            <person name="Chang Q.C."/>
            <person name="Ding S.J."/>
            <person name="Wang X.J."/>
            <person name="Zhu J.G."/>
            <person name="Ruan X.D."/>
            <person name="Zhao L."/>
            <person name="Wei J.T."/>
            <person name="Ye R.Z."/>
            <person name="Que T.C."/>
            <person name="Du C.H."/>
            <person name="Zhou Y.H."/>
            <person name="Cheng J.X."/>
            <person name="Dai P.F."/>
            <person name="Guo W.B."/>
            <person name="Han X.H."/>
            <person name="Huang E.J."/>
            <person name="Li L.F."/>
            <person name="Wei W."/>
            <person name="Gao Y.C."/>
            <person name="Liu J.Z."/>
            <person name="Shao H.Z."/>
            <person name="Wang X."/>
            <person name="Wang C.C."/>
            <person name="Yang T.C."/>
            <person name="Huo Q.B."/>
            <person name="Li W."/>
            <person name="Chen H.Y."/>
            <person name="Chen S.E."/>
            <person name="Zhou L.G."/>
            <person name="Ni X.B."/>
            <person name="Tian J.H."/>
            <person name="Sheng Y."/>
            <person name="Liu T."/>
            <person name="Pan Y.S."/>
            <person name="Xia L.Y."/>
            <person name="Li J."/>
            <person name="Zhao F."/>
            <person name="Cao W.C."/>
        </authorList>
    </citation>
    <scope>NUCLEOTIDE SEQUENCE [LARGE SCALE GENOMIC DNA]</scope>
    <source>
        <strain evidence="3">HaeL-2018</strain>
    </source>
</reference>
<sequence>MNTRFGHLNPYKCRLATMSGDEEREQGGGSSDPEMSNMQLELKLVSQRCKALELELEVTKSKGNFGTGAGENSGTPPSRDAHAELRHFSKLLAGARPKFPTEAEVPVWFESVENTLEAYAVARELWGQIVFPLKAEKVQFLSTRLTPSEHKPYETLKKTVLEELKLSAGEYIRPLLTTRKRANEGWRPFATRIQSYLNFYLDARGVKTFDELVELLVADQLKNNPSEGARRKNRSAPGCGFPNRRDGRLQSGHEG</sequence>
<feature type="region of interest" description="Disordered" evidence="2">
    <location>
        <begin position="62"/>
        <end position="81"/>
    </location>
</feature>
<evidence type="ECO:0000256" key="2">
    <source>
        <dbReference type="SAM" id="MobiDB-lite"/>
    </source>
</evidence>
<evidence type="ECO:0000256" key="1">
    <source>
        <dbReference type="SAM" id="Coils"/>
    </source>
</evidence>
<keyword evidence="4" id="KW-1185">Reference proteome</keyword>
<name>A0A9J6GW20_HAELO</name>
<feature type="region of interest" description="Disordered" evidence="2">
    <location>
        <begin position="16"/>
        <end position="35"/>
    </location>
</feature>
<dbReference type="OrthoDB" id="6437161at2759"/>
<dbReference type="EMBL" id="JABSTR010000010">
    <property type="protein sequence ID" value="KAH9379714.1"/>
    <property type="molecule type" value="Genomic_DNA"/>
</dbReference>
<dbReference type="Proteomes" id="UP000821853">
    <property type="component" value="Chromosome 8"/>
</dbReference>
<feature type="compositionally biased region" description="Basic and acidic residues" evidence="2">
    <location>
        <begin position="243"/>
        <end position="255"/>
    </location>
</feature>
<gene>
    <name evidence="3" type="ORF">HPB48_009121</name>
</gene>